<dbReference type="SUPFAM" id="SSF52096">
    <property type="entry name" value="ClpP/crotonase"/>
    <property type="match status" value="1"/>
</dbReference>
<dbReference type="Proteomes" id="UP000475545">
    <property type="component" value="Unassembled WGS sequence"/>
</dbReference>
<dbReference type="GO" id="GO:0016853">
    <property type="term" value="F:isomerase activity"/>
    <property type="evidence" value="ECO:0007669"/>
    <property type="project" value="UniProtKB-KW"/>
</dbReference>
<evidence type="ECO:0000313" key="2">
    <source>
        <dbReference type="Proteomes" id="UP000475545"/>
    </source>
</evidence>
<keyword evidence="2" id="KW-1185">Reference proteome</keyword>
<dbReference type="InterPro" id="IPR001753">
    <property type="entry name" value="Enoyl-CoA_hydra/iso"/>
</dbReference>
<gene>
    <name evidence="1" type="ORF">GIY30_19290</name>
</gene>
<dbReference type="Gene3D" id="3.90.226.10">
    <property type="entry name" value="2-enoyl-CoA Hydratase, Chain A, domain 1"/>
    <property type="match status" value="1"/>
</dbReference>
<comment type="caution">
    <text evidence="1">The sequence shown here is derived from an EMBL/GenBank/DDBJ whole genome shotgun (WGS) entry which is preliminary data.</text>
</comment>
<name>A0A6L7GXX1_9ACTN</name>
<dbReference type="EMBL" id="WMBR01000005">
    <property type="protein sequence ID" value="MXP23488.1"/>
    <property type="molecule type" value="Genomic_DNA"/>
</dbReference>
<keyword evidence="1" id="KW-0413">Isomerase</keyword>
<dbReference type="PANTHER" id="PTHR43459">
    <property type="entry name" value="ENOYL-COA HYDRATASE"/>
    <property type="match status" value="1"/>
</dbReference>
<dbReference type="Pfam" id="PF00378">
    <property type="entry name" value="ECH_1"/>
    <property type="match status" value="1"/>
</dbReference>
<dbReference type="PANTHER" id="PTHR43459:SF3">
    <property type="entry name" value="ENOYL-COA HYDRATASE ECHA15 (ENOYL HYDRASE) (UNSATURATED ACYL-COA HYDRATASE) (CROTONASE)-RELATED"/>
    <property type="match status" value="1"/>
</dbReference>
<dbReference type="CDD" id="cd06558">
    <property type="entry name" value="crotonase-like"/>
    <property type="match status" value="1"/>
</dbReference>
<reference evidence="1 2" key="1">
    <citation type="submission" date="2019-11" db="EMBL/GenBank/DDBJ databases">
        <title>Gordonia sp. nov., a novel actinobacterium isolated from mangrove soil in Hainan.</title>
        <authorList>
            <person name="Huang X."/>
            <person name="Xie Y."/>
            <person name="Chu X."/>
            <person name="Xiao K."/>
        </authorList>
    </citation>
    <scope>NUCLEOTIDE SEQUENCE [LARGE SCALE GENOMIC DNA]</scope>
    <source>
        <strain evidence="1 2">HNM0687</strain>
    </source>
</reference>
<accession>A0A6L7GXX1</accession>
<dbReference type="RefSeq" id="WP_160903642.1">
    <property type="nucleotide sequence ID" value="NZ_CP102850.1"/>
</dbReference>
<sequence length="271" mass="28422">MPGTATSPTFDTIEVKSDGSITVVTLNRPDAMNAADAVMHRELAEVWEAIGADPACRAVVLTGAGRAFSAGGDFPRMVETQVDQDVQDEVFAEARRTVHAMVELPQPIIAAVNGPAVGLGASLVALCDMAVAADTAFLADPHLGVGLVPADGAALLWPMTIGLMRAKEYIFTGARIPATTAKELGLVNSVVPAGEVLASATELAERVAALPIRAVRDTKRLLNVHTTRVLTGLLDQALACERASVNSVEHAELTRKLIERAEQRAATTTAQ</sequence>
<dbReference type="InterPro" id="IPR029045">
    <property type="entry name" value="ClpP/crotonase-like_dom_sf"/>
</dbReference>
<dbReference type="AlphaFoldDB" id="A0A6L7GXX1"/>
<evidence type="ECO:0000313" key="1">
    <source>
        <dbReference type="EMBL" id="MXP23488.1"/>
    </source>
</evidence>
<protein>
    <submittedName>
        <fullName evidence="1">Enoyl-CoA hydratase/isomerase family protein</fullName>
    </submittedName>
</protein>
<organism evidence="1 2">
    <name type="scientific">Gordonia mangrovi</name>
    <dbReference type="NCBI Taxonomy" id="2665643"/>
    <lineage>
        <taxon>Bacteria</taxon>
        <taxon>Bacillati</taxon>
        <taxon>Actinomycetota</taxon>
        <taxon>Actinomycetes</taxon>
        <taxon>Mycobacteriales</taxon>
        <taxon>Gordoniaceae</taxon>
        <taxon>Gordonia</taxon>
    </lineage>
</organism>
<proteinExistence type="predicted"/>